<evidence type="ECO:0000313" key="2">
    <source>
        <dbReference type="Proteomes" id="UP000053593"/>
    </source>
</evidence>
<accession>A0A0D0BST6</accession>
<name>A0A0D0BST6_9AGAR</name>
<dbReference type="Proteomes" id="UP000053593">
    <property type="component" value="Unassembled WGS sequence"/>
</dbReference>
<sequence>MPGVLCVASVMVQAPSSAAVTGTIVSPQSPVQPPALPVGTPVAPDEIASSSSTAVAVTIASPQLPTMQAGTSATPNQPASRWYIVTHEQNVGVYNS</sequence>
<feature type="non-terminal residue" evidence="1">
    <location>
        <position position="96"/>
    </location>
</feature>
<evidence type="ECO:0000313" key="1">
    <source>
        <dbReference type="EMBL" id="KIK52689.1"/>
    </source>
</evidence>
<organism evidence="1 2">
    <name type="scientific">Collybiopsis luxurians FD-317 M1</name>
    <dbReference type="NCBI Taxonomy" id="944289"/>
    <lineage>
        <taxon>Eukaryota</taxon>
        <taxon>Fungi</taxon>
        <taxon>Dikarya</taxon>
        <taxon>Basidiomycota</taxon>
        <taxon>Agaricomycotina</taxon>
        <taxon>Agaricomycetes</taxon>
        <taxon>Agaricomycetidae</taxon>
        <taxon>Agaricales</taxon>
        <taxon>Marasmiineae</taxon>
        <taxon>Omphalotaceae</taxon>
        <taxon>Collybiopsis</taxon>
        <taxon>Collybiopsis luxurians</taxon>
    </lineage>
</organism>
<reference evidence="1 2" key="1">
    <citation type="submission" date="2014-04" db="EMBL/GenBank/DDBJ databases">
        <title>Evolutionary Origins and Diversification of the Mycorrhizal Mutualists.</title>
        <authorList>
            <consortium name="DOE Joint Genome Institute"/>
            <consortium name="Mycorrhizal Genomics Consortium"/>
            <person name="Kohler A."/>
            <person name="Kuo A."/>
            <person name="Nagy L.G."/>
            <person name="Floudas D."/>
            <person name="Copeland A."/>
            <person name="Barry K.W."/>
            <person name="Cichocki N."/>
            <person name="Veneault-Fourrey C."/>
            <person name="LaButti K."/>
            <person name="Lindquist E.A."/>
            <person name="Lipzen A."/>
            <person name="Lundell T."/>
            <person name="Morin E."/>
            <person name="Murat C."/>
            <person name="Riley R."/>
            <person name="Ohm R."/>
            <person name="Sun H."/>
            <person name="Tunlid A."/>
            <person name="Henrissat B."/>
            <person name="Grigoriev I.V."/>
            <person name="Hibbett D.S."/>
            <person name="Martin F."/>
        </authorList>
    </citation>
    <scope>NUCLEOTIDE SEQUENCE [LARGE SCALE GENOMIC DNA]</scope>
    <source>
        <strain evidence="1 2">FD-317 M1</strain>
    </source>
</reference>
<protein>
    <submittedName>
        <fullName evidence="1">Uncharacterized protein</fullName>
    </submittedName>
</protein>
<keyword evidence="2" id="KW-1185">Reference proteome</keyword>
<dbReference type="AlphaFoldDB" id="A0A0D0BST6"/>
<dbReference type="HOGENOM" id="CLU_2365237_0_0_1"/>
<proteinExistence type="predicted"/>
<dbReference type="EMBL" id="KN834839">
    <property type="protein sequence ID" value="KIK52689.1"/>
    <property type="molecule type" value="Genomic_DNA"/>
</dbReference>
<gene>
    <name evidence="1" type="ORF">GYMLUDRAFT_49837</name>
</gene>